<keyword evidence="26" id="KW-0496">Mitochondrion</keyword>
<dbReference type="Proteomes" id="UP000305883">
    <property type="component" value="Unassembled WGS sequence"/>
</dbReference>
<dbReference type="FunFam" id="3.40.50.300:FF:001170">
    <property type="entry name" value="DNA replication helicase Dna2"/>
    <property type="match status" value="1"/>
</dbReference>
<keyword evidence="10 33" id="KW-0235">DNA replication</keyword>
<evidence type="ECO:0000259" key="35">
    <source>
        <dbReference type="Pfam" id="PF01930"/>
    </source>
</evidence>
<evidence type="ECO:0000256" key="18">
    <source>
        <dbReference type="ARBA" id="ARBA00022806"/>
    </source>
</evidence>
<reference evidence="40 41" key="1">
    <citation type="journal article" date="2019" name="Genome Biol. Evol.">
        <title>Genomic Plasticity Mediated by Transposable Elements in the Plant Pathogenic Fungus Colletotrichum higginsianum.</title>
        <authorList>
            <person name="Tsushima A."/>
            <person name="Gan P."/>
            <person name="Kumakura N."/>
            <person name="Narusaka M."/>
            <person name="Takano Y."/>
            <person name="Narusaka Y."/>
            <person name="Shirasu K."/>
        </authorList>
    </citation>
    <scope>NUCLEOTIDE SEQUENCE [LARGE SCALE GENOMIC DNA]</scope>
    <source>
        <strain evidence="40 41">MAFF305635-RFP</strain>
    </source>
</reference>
<evidence type="ECO:0000256" key="21">
    <source>
        <dbReference type="ARBA" id="ARBA00022982"/>
    </source>
</evidence>
<evidence type="ECO:0000256" key="13">
    <source>
        <dbReference type="ARBA" id="ARBA00022741"/>
    </source>
</evidence>
<comment type="similarity">
    <text evidence="5">Belongs to the complex I NDUFB11 subunit family.</text>
</comment>
<comment type="function">
    <text evidence="33">Key enzyme involved in DNA replication and DNA repair. Involved in Okazaki fragments processing by cleaving long flaps that escape FEN1: flaps that are longer than 27 nucleotides are coated by replication protein A complex (RPA), leading to recruit DNA2 which cleaves the flap until it is too short to bind RPA and becomes a substrate for FEN1. Also involved in 5'-end resection of DNA during double-strand break (DSB) repair by mediating the cleavage of 5'-ssDNA.</text>
</comment>
<dbReference type="OrthoDB" id="6513042at2759"/>
<protein>
    <recommendedName>
        <fullName evidence="33">DNA replication ATP-dependent helicase/nuclease</fullName>
        <ecNumber evidence="33">3.1.-.-</ecNumber>
        <ecNumber evidence="33">3.6.4.12</ecNumber>
    </recommendedName>
</protein>
<sequence length="1551" mass="172954">MPLKKSYSEHVGLPSKNRSWQRSKSNPVNVGTSRPLAPVSDKTKSKLNQFQFQSVAKTEASDQENGTENEDGIRQTRDGAAITPTTKLSWHDLMESNAPKDQDKQKSPSERILWNNERDKDDRTYAAALSPMMPRKGRKRARSSSPISSPAPHTKPATPTVNVKKLSEALKSPHADPTLELWDRFSLANNGNVTPLGITNPALANLIVAKDLGLDVKPKAVSAESDYGDVDFDEFDEFDDDTFLELEASISLSNSNQDALQSTPTPARPIEIDQPYRQDDTNVDDEFGDLDDDIFEAAESIIGNAELNAVSRTPTAAEPPAAAAVNVLPQDDLEDVFGDDFGGDFDFDAAELAATQSAQQPHTSSTTATSQKPKAIQRYLVTNVLDHDYTDERGLSRLEKILIVQADNTKSTRTIHLRGDWYETPAHPKAYVHVIGTFSPSGQCTIDDSHNILILHPDQLISATVVADSFTCIRRAVLQDRVKATSEATAPLVYGTMLHEIFQEALMANQWDLRFLSGVIDRVMEKHIEDLYKIKVSTSIAKEHLQSKMTELSCWASTFVASQPRPDAVVLDRNGKKANMCVSKLLDVEEHVWSPMYGLKGNIDATVQVTMRDGKDVKTLTVPFEVKTGKHANSNHMAQTALYNLLLSDRYDLNIVYGILYYMETSQTMRIPTIRHELRHMIMQRNQLACHIRERSVQLPSMKRSKNMCGKCYAKTSCFIYHKLADGGDGETSGMDKGFDEVVKHLTPKHQEFFLKWENLLTKEEKETQKLKRELWTMVSQDREKVGRCFSDVIIEEGSWSEALGTSKINRFSYTFVKRAPNPSHSFLESQLAVGEPIVVSDEQGHFALALGYVTSVRKQRITVAVDRRLHNARIKQPGFDESDNQVFASIMEVVPEGCTADQSQGKIKQAPIRYRLDKDEFSNGMATVRNNLVQTMAEGVFGSREIRRAVVDLVPPRFKTAPTQYVVADRQSLNVDQHRAIEKVMSAEDYALVLGMPGTGKTTTIAHIIRALVSQGKSVLLTSYTHTAVDNILLKLKNDKTPVLRLGAPAKVHPEVQQFAILAGQPMNSFEQIKEAWHDTPIVATTCLGVGHALFNERTFDYCIVDEASQITLPICLGPIRMAKTFVLVGDHNQLPPLVQNEEAREGGLDVSLFKLLSDTHPDSVVNLEHQYRMCEDIMTLSNTLIYHGRLRCGTEELRFKKLDVPNMNAIKNLHYDSTSMLRLGTSKPFCTSMAESCCWLRDLIDSEARVRFVNTDTLQPLTREEAKGNRIVNPAEARIVVQLVESLLTVGVPDGEIGVMTHYRSQLSLLKHGLRGHVGVEMHTADRFQGRDKDVVILSLVRSNENCSIGELLKDWRRINVAFTRAKTKLLVIGSKNTLKGSGKAEMLSKFIGLMEERDWIYDLPPDALESHFFDDAATQLTASGISPNKHEEPCPNRTMTAIRPTTAIRAARAIKTTAPSARAFSVTARRAGGGSDFDPPTGWLWGVKPGEKYEKEGWETPFYTLFCGGIIATGVVLAFKPDTSLDTWALEEARRRLEKEGILPDPEK</sequence>
<evidence type="ECO:0000256" key="28">
    <source>
        <dbReference type="ARBA" id="ARBA00023204"/>
    </source>
</evidence>
<feature type="compositionally biased region" description="Polar residues" evidence="34">
    <location>
        <begin position="46"/>
        <end position="56"/>
    </location>
</feature>
<evidence type="ECO:0000256" key="23">
    <source>
        <dbReference type="ARBA" id="ARBA00023004"/>
    </source>
</evidence>
<name>A0A4T0WJJ0_9PEZI</name>
<feature type="domain" description="DNA2 rift barrel" evidence="39">
    <location>
        <begin position="781"/>
        <end position="872"/>
    </location>
</feature>
<dbReference type="InterPro" id="IPR014808">
    <property type="entry name" value="DNA_replication_fac_Dna2_N"/>
</dbReference>
<evidence type="ECO:0000256" key="16">
    <source>
        <dbReference type="ARBA" id="ARBA00022792"/>
    </source>
</evidence>
<gene>
    <name evidence="40" type="ORF">CH35J_000546</name>
</gene>
<comment type="subunit">
    <text evidence="31">Complex I is composed of 45 different subunits. Interacts with BCAP31.</text>
</comment>
<evidence type="ECO:0000256" key="19">
    <source>
        <dbReference type="ARBA" id="ARBA00022840"/>
    </source>
</evidence>
<evidence type="ECO:0000256" key="4">
    <source>
        <dbReference type="ARBA" id="ARBA00007913"/>
    </source>
</evidence>
<feature type="compositionally biased region" description="Basic and acidic residues" evidence="34">
    <location>
        <begin position="89"/>
        <end position="109"/>
    </location>
</feature>
<keyword evidence="25 33" id="KW-0238">DNA-binding</keyword>
<evidence type="ECO:0000259" key="38">
    <source>
        <dbReference type="Pfam" id="PF13087"/>
    </source>
</evidence>
<keyword evidence="12 33" id="KW-0479">Metal-binding</keyword>
<evidence type="ECO:0000313" key="40">
    <source>
        <dbReference type="EMBL" id="TID06484.1"/>
    </source>
</evidence>
<dbReference type="PANTHER" id="PTHR10887">
    <property type="entry name" value="DNA2/NAM7 HELICASE FAMILY"/>
    <property type="match status" value="1"/>
</dbReference>
<keyword evidence="13 33" id="KW-0547">Nucleotide-binding</keyword>
<keyword evidence="21" id="KW-0249">Electron transport</keyword>
<feature type="domain" description="DUF83" evidence="35">
    <location>
        <begin position="619"/>
        <end position="720"/>
    </location>
</feature>
<dbReference type="Pfam" id="PF01930">
    <property type="entry name" value="Cas_Cas4"/>
    <property type="match status" value="1"/>
</dbReference>
<evidence type="ECO:0000256" key="2">
    <source>
        <dbReference type="ARBA" id="ARBA00003195"/>
    </source>
</evidence>
<evidence type="ECO:0000256" key="33">
    <source>
        <dbReference type="RuleBase" id="RU367041"/>
    </source>
</evidence>
<evidence type="ECO:0000256" key="26">
    <source>
        <dbReference type="ARBA" id="ARBA00023128"/>
    </source>
</evidence>
<dbReference type="CDD" id="cd18041">
    <property type="entry name" value="DEXXQc_DNA2"/>
    <property type="match status" value="1"/>
</dbReference>
<comment type="function">
    <text evidence="2">Accessory subunit of the mitochondrial membrane respiratory chain NADH dehydrogenase (Complex I), that is believed not to be involved in catalysis. Complex I functions in the transfer of electrons from NADH to the respiratory chain. The immediate electron acceptor for the enzyme is believed to be ubiquinone.</text>
</comment>
<evidence type="ECO:0000256" key="1">
    <source>
        <dbReference type="ARBA" id="ARBA00001966"/>
    </source>
</evidence>
<dbReference type="Pfam" id="PF13087">
    <property type="entry name" value="AAA_12"/>
    <property type="match status" value="1"/>
</dbReference>
<keyword evidence="7 33" id="KW-0004">4Fe-4S</keyword>
<keyword evidence="22" id="KW-1133">Transmembrane helix</keyword>
<evidence type="ECO:0000256" key="15">
    <source>
        <dbReference type="ARBA" id="ARBA00022763"/>
    </source>
</evidence>
<comment type="subcellular location">
    <subcellularLocation>
        <location evidence="3">Mitochondrion inner membrane</location>
        <topology evidence="3">Single-pass membrane protein</topology>
    </subcellularLocation>
    <subcellularLocation>
        <location evidence="33">Nucleus</location>
    </subcellularLocation>
    <subcellularLocation>
        <location evidence="33">Chromosome</location>
    </subcellularLocation>
</comment>
<evidence type="ECO:0000256" key="11">
    <source>
        <dbReference type="ARBA" id="ARBA00022722"/>
    </source>
</evidence>
<evidence type="ECO:0000256" key="20">
    <source>
        <dbReference type="ARBA" id="ARBA00022946"/>
    </source>
</evidence>
<dbReference type="CDD" id="cd22318">
    <property type="entry name" value="DNA2_N-like"/>
    <property type="match status" value="1"/>
</dbReference>
<evidence type="ECO:0000256" key="9">
    <source>
        <dbReference type="ARBA" id="ARBA00022692"/>
    </source>
</evidence>
<dbReference type="InterPro" id="IPR047187">
    <property type="entry name" value="SF1_C_Upf1"/>
</dbReference>
<evidence type="ECO:0000256" key="34">
    <source>
        <dbReference type="SAM" id="MobiDB-lite"/>
    </source>
</evidence>
<evidence type="ECO:0000256" key="6">
    <source>
        <dbReference type="ARBA" id="ARBA00022448"/>
    </source>
</evidence>
<dbReference type="InterPro" id="IPR041677">
    <property type="entry name" value="DNA2/NAM7_AAA_11"/>
</dbReference>
<dbReference type="FunFam" id="3.90.320.10:FF:000001">
    <property type="entry name" value="DNA replication helicase Dna2"/>
    <property type="match status" value="1"/>
</dbReference>
<dbReference type="InterPro" id="IPR011604">
    <property type="entry name" value="PDDEXK-like_dom_sf"/>
</dbReference>
<dbReference type="GO" id="GO:0006281">
    <property type="term" value="P:DNA repair"/>
    <property type="evidence" value="ECO:0007669"/>
    <property type="project" value="UniProtKB-KW"/>
</dbReference>
<dbReference type="GO" id="GO:0005524">
    <property type="term" value="F:ATP binding"/>
    <property type="evidence" value="ECO:0007669"/>
    <property type="project" value="UniProtKB-UniRule"/>
</dbReference>
<organism evidence="40 41">
    <name type="scientific">Colletotrichum higginsianum</name>
    <dbReference type="NCBI Taxonomy" id="80884"/>
    <lineage>
        <taxon>Eukaryota</taxon>
        <taxon>Fungi</taxon>
        <taxon>Dikarya</taxon>
        <taxon>Ascomycota</taxon>
        <taxon>Pezizomycotina</taxon>
        <taxon>Sordariomycetes</taxon>
        <taxon>Hypocreomycetidae</taxon>
        <taxon>Glomerellales</taxon>
        <taxon>Glomerellaceae</taxon>
        <taxon>Colletotrichum</taxon>
        <taxon>Colletotrichum destructivum species complex</taxon>
    </lineage>
</organism>
<dbReference type="InterPro" id="IPR048459">
    <property type="entry name" value="DNA2_Rift"/>
</dbReference>
<evidence type="ECO:0000313" key="41">
    <source>
        <dbReference type="Proteomes" id="UP000305883"/>
    </source>
</evidence>
<comment type="cofactor">
    <cofactor evidence="1">
        <name>[4Fe-4S] cluster</name>
        <dbReference type="ChEBI" id="CHEBI:49883"/>
    </cofactor>
</comment>
<dbReference type="GO" id="GO:0016887">
    <property type="term" value="F:ATP hydrolysis activity"/>
    <property type="evidence" value="ECO:0007669"/>
    <property type="project" value="RHEA"/>
</dbReference>
<dbReference type="Pfam" id="PF10183">
    <property type="entry name" value="ESSS"/>
    <property type="match status" value="1"/>
</dbReference>
<dbReference type="FunFam" id="3.40.50.300:FF:000789">
    <property type="entry name" value="DNA replication ATP-dependent helicase/nuclease DNA2"/>
    <property type="match status" value="1"/>
</dbReference>
<dbReference type="SUPFAM" id="SSF52540">
    <property type="entry name" value="P-loop containing nucleoside triphosphate hydrolases"/>
    <property type="match status" value="1"/>
</dbReference>
<dbReference type="EC" id="3.6.4.12" evidence="33"/>
<dbReference type="GO" id="GO:0033567">
    <property type="term" value="P:DNA replication, Okazaki fragment processing"/>
    <property type="evidence" value="ECO:0007669"/>
    <property type="project" value="UniProtKB-UniRule"/>
</dbReference>
<evidence type="ECO:0000256" key="22">
    <source>
        <dbReference type="ARBA" id="ARBA00022989"/>
    </source>
</evidence>
<dbReference type="Pfam" id="PF13086">
    <property type="entry name" value="AAA_11"/>
    <property type="match status" value="2"/>
</dbReference>
<dbReference type="InterPro" id="IPR019329">
    <property type="entry name" value="NADH_UbQ_OxRdtase_ESSS_su"/>
</dbReference>
<evidence type="ECO:0000259" key="36">
    <source>
        <dbReference type="Pfam" id="PF08696"/>
    </source>
</evidence>
<evidence type="ECO:0000256" key="5">
    <source>
        <dbReference type="ARBA" id="ARBA00008915"/>
    </source>
</evidence>
<dbReference type="GO" id="GO:0005694">
    <property type="term" value="C:chromosome"/>
    <property type="evidence" value="ECO:0007669"/>
    <property type="project" value="UniProtKB-SubCell"/>
</dbReference>
<feature type="region of interest" description="Disordered" evidence="34">
    <location>
        <begin position="1"/>
        <end position="160"/>
    </location>
</feature>
<proteinExistence type="inferred from homology"/>
<dbReference type="Pfam" id="PF08696">
    <property type="entry name" value="Dna2"/>
    <property type="match status" value="1"/>
</dbReference>
<keyword evidence="15 33" id="KW-0227">DNA damage</keyword>
<dbReference type="InterPro" id="IPR027417">
    <property type="entry name" value="P-loop_NTPase"/>
</dbReference>
<dbReference type="InterPro" id="IPR045055">
    <property type="entry name" value="DNA2/NAM7-like"/>
</dbReference>
<accession>A0A4T0WJJ0</accession>
<dbReference type="GO" id="GO:0046872">
    <property type="term" value="F:metal ion binding"/>
    <property type="evidence" value="ECO:0007669"/>
    <property type="project" value="UniProtKB-UniRule"/>
</dbReference>
<dbReference type="CDD" id="cd18808">
    <property type="entry name" value="SF1_C_Upf1"/>
    <property type="match status" value="1"/>
</dbReference>
<feature type="domain" description="DNA replication factor Dna2 N-terminal" evidence="36">
    <location>
        <begin position="407"/>
        <end position="609"/>
    </location>
</feature>
<feature type="compositionally biased region" description="Polar residues" evidence="34">
    <location>
        <begin position="16"/>
        <end position="32"/>
    </location>
</feature>
<evidence type="ECO:0000256" key="7">
    <source>
        <dbReference type="ARBA" id="ARBA00022485"/>
    </source>
</evidence>
<keyword evidence="29 33" id="KW-0539">Nucleus</keyword>
<dbReference type="EMBL" id="MWPZ01000001">
    <property type="protein sequence ID" value="TID06484.1"/>
    <property type="molecule type" value="Genomic_DNA"/>
</dbReference>
<dbReference type="GO" id="GO:0051539">
    <property type="term" value="F:4 iron, 4 sulfur cluster binding"/>
    <property type="evidence" value="ECO:0007669"/>
    <property type="project" value="UniProtKB-UniRule"/>
</dbReference>
<dbReference type="GO" id="GO:0005743">
    <property type="term" value="C:mitochondrial inner membrane"/>
    <property type="evidence" value="ECO:0007669"/>
    <property type="project" value="UniProtKB-SubCell"/>
</dbReference>
<keyword evidence="33" id="KW-0158">Chromosome</keyword>
<dbReference type="InterPro" id="IPR022765">
    <property type="entry name" value="Dna2/Cas4_DUF83"/>
</dbReference>
<dbReference type="InterPro" id="IPR026851">
    <property type="entry name" value="Dna2/JHS1_DEXXQ-box"/>
</dbReference>
<keyword evidence="23 33" id="KW-0408">Iron</keyword>
<keyword evidence="19 33" id="KW-0067">ATP-binding</keyword>
<evidence type="ECO:0000256" key="31">
    <source>
        <dbReference type="ARBA" id="ARBA00046528"/>
    </source>
</evidence>
<keyword evidence="8" id="KW-0679">Respiratory chain</keyword>
<dbReference type="GO" id="GO:0003677">
    <property type="term" value="F:DNA binding"/>
    <property type="evidence" value="ECO:0007669"/>
    <property type="project" value="UniProtKB-UniRule"/>
</dbReference>
<evidence type="ECO:0000256" key="10">
    <source>
        <dbReference type="ARBA" id="ARBA00022705"/>
    </source>
</evidence>
<keyword evidence="11 33" id="KW-0540">Nuclease</keyword>
<evidence type="ECO:0000259" key="39">
    <source>
        <dbReference type="Pfam" id="PF21123"/>
    </source>
</evidence>
<dbReference type="GO" id="GO:0071932">
    <property type="term" value="P:replication fork reversal"/>
    <property type="evidence" value="ECO:0007669"/>
    <property type="project" value="TreeGrafter"/>
</dbReference>
<evidence type="ECO:0000256" key="30">
    <source>
        <dbReference type="ARBA" id="ARBA00023268"/>
    </source>
</evidence>
<evidence type="ECO:0000256" key="12">
    <source>
        <dbReference type="ARBA" id="ARBA00022723"/>
    </source>
</evidence>
<dbReference type="Gene3D" id="3.40.50.300">
    <property type="entry name" value="P-loop containing nucleotide triphosphate hydrolases"/>
    <property type="match status" value="3"/>
</dbReference>
<evidence type="ECO:0000256" key="8">
    <source>
        <dbReference type="ARBA" id="ARBA00022660"/>
    </source>
</evidence>
<evidence type="ECO:0000256" key="27">
    <source>
        <dbReference type="ARBA" id="ARBA00023136"/>
    </source>
</evidence>
<dbReference type="GO" id="GO:0017116">
    <property type="term" value="F:single-stranded DNA helicase activity"/>
    <property type="evidence" value="ECO:0007669"/>
    <property type="project" value="UniProtKB-UniRule"/>
</dbReference>
<evidence type="ECO:0000256" key="24">
    <source>
        <dbReference type="ARBA" id="ARBA00023014"/>
    </source>
</evidence>
<dbReference type="Gene3D" id="3.90.320.10">
    <property type="match status" value="1"/>
</dbReference>
<keyword evidence="9" id="KW-0812">Transmembrane</keyword>
<keyword evidence="27" id="KW-0472">Membrane</keyword>
<dbReference type="EC" id="3.1.-.-" evidence="33"/>
<feature type="domain" description="DNA2/NAM7 helicase-like C-terminal" evidence="38">
    <location>
        <begin position="1150"/>
        <end position="1378"/>
    </location>
</feature>
<keyword evidence="18 33" id="KW-0347">Helicase</keyword>
<feature type="domain" description="DNA2/NAM7 helicase helicase" evidence="37">
    <location>
        <begin position="974"/>
        <end position="1061"/>
    </location>
</feature>
<keyword evidence="20" id="KW-0809">Transit peptide</keyword>
<evidence type="ECO:0000256" key="29">
    <source>
        <dbReference type="ARBA" id="ARBA00023242"/>
    </source>
</evidence>
<keyword evidence="17 33" id="KW-0378">Hydrolase</keyword>
<evidence type="ECO:0000256" key="14">
    <source>
        <dbReference type="ARBA" id="ARBA00022759"/>
    </source>
</evidence>
<evidence type="ECO:0000256" key="17">
    <source>
        <dbReference type="ARBA" id="ARBA00022801"/>
    </source>
</evidence>
<feature type="domain" description="DNA2/NAM7 helicase helicase" evidence="37">
    <location>
        <begin position="1075"/>
        <end position="1142"/>
    </location>
</feature>
<evidence type="ECO:0000256" key="25">
    <source>
        <dbReference type="ARBA" id="ARBA00023125"/>
    </source>
</evidence>
<keyword evidence="24 33" id="KW-0411">Iron-sulfur</keyword>
<comment type="caution">
    <text evidence="40">The sequence shown here is derived from an EMBL/GenBank/DDBJ whole genome shotgun (WGS) entry which is preliminary data.</text>
</comment>
<dbReference type="GO" id="GO:0017108">
    <property type="term" value="F:5'-flap endonuclease activity"/>
    <property type="evidence" value="ECO:0007669"/>
    <property type="project" value="UniProtKB-UniRule"/>
</dbReference>
<keyword evidence="30 33" id="KW-0511">Multifunctional enzyme</keyword>
<dbReference type="PANTHER" id="PTHR10887:SF433">
    <property type="entry name" value="DNA REPLICATION ATP-DEPENDENT HELICASE_NUCLEASE DNA2"/>
    <property type="match status" value="1"/>
</dbReference>
<comment type="catalytic activity">
    <reaction evidence="32 33">
        <text>ATP + H2O = ADP + phosphate + H(+)</text>
        <dbReference type="Rhea" id="RHEA:13065"/>
        <dbReference type="ChEBI" id="CHEBI:15377"/>
        <dbReference type="ChEBI" id="CHEBI:15378"/>
        <dbReference type="ChEBI" id="CHEBI:30616"/>
        <dbReference type="ChEBI" id="CHEBI:43474"/>
        <dbReference type="ChEBI" id="CHEBI:456216"/>
        <dbReference type="EC" id="3.6.4.12"/>
    </reaction>
</comment>
<feature type="compositionally biased region" description="Low complexity" evidence="34">
    <location>
        <begin position="143"/>
        <end position="152"/>
    </location>
</feature>
<evidence type="ECO:0000256" key="3">
    <source>
        <dbReference type="ARBA" id="ARBA00004434"/>
    </source>
</evidence>
<keyword evidence="16" id="KW-0999">Mitochondrion inner membrane</keyword>
<dbReference type="GO" id="GO:0005634">
    <property type="term" value="C:nucleus"/>
    <property type="evidence" value="ECO:0007669"/>
    <property type="project" value="UniProtKB-SubCell"/>
</dbReference>
<keyword evidence="14" id="KW-0255">Endonuclease</keyword>
<comment type="similarity">
    <text evidence="4 33">Belongs to the DNA2/NAM7 helicase family.</text>
</comment>
<keyword evidence="6" id="KW-0813">Transport</keyword>
<evidence type="ECO:0000259" key="37">
    <source>
        <dbReference type="Pfam" id="PF13086"/>
    </source>
</evidence>
<keyword evidence="28 33" id="KW-0234">DNA repair</keyword>
<feature type="compositionally biased region" description="Acidic residues" evidence="34">
    <location>
        <begin position="61"/>
        <end position="70"/>
    </location>
</feature>
<evidence type="ECO:0000256" key="32">
    <source>
        <dbReference type="ARBA" id="ARBA00047995"/>
    </source>
</evidence>
<dbReference type="Pfam" id="PF21123">
    <property type="entry name" value="Dna2_Rift"/>
    <property type="match status" value="1"/>
</dbReference>
<dbReference type="InterPro" id="IPR041679">
    <property type="entry name" value="DNA2/NAM7-like_C"/>
</dbReference>